<sequence length="85" mass="9881">MDPAHIRAFAERSRAEVAQRKLDHWGRTYRERGAQATLQAGHALYEHARRVRPDFPTERERAEDLAHHIELKRLLDRAAGAFAVR</sequence>
<evidence type="ECO:0000313" key="1">
    <source>
        <dbReference type="EMBL" id="KYF50282.1"/>
    </source>
</evidence>
<reference evidence="1 2" key="1">
    <citation type="submission" date="2014-02" db="EMBL/GenBank/DDBJ databases">
        <title>The small core and large imbalanced accessory genome model reveals a collaborative survival strategy of Sorangium cellulosum strains in nature.</title>
        <authorList>
            <person name="Han K."/>
            <person name="Peng R."/>
            <person name="Blom J."/>
            <person name="Li Y.-Z."/>
        </authorList>
    </citation>
    <scope>NUCLEOTIDE SEQUENCE [LARGE SCALE GENOMIC DNA]</scope>
    <source>
        <strain evidence="1 2">So0157-25</strain>
    </source>
</reference>
<dbReference type="EMBL" id="JELY01003245">
    <property type="protein sequence ID" value="KYF50282.1"/>
    <property type="molecule type" value="Genomic_DNA"/>
</dbReference>
<name>A0A150P3L8_SORCE</name>
<accession>A0A150P3L8</accession>
<proteinExistence type="predicted"/>
<dbReference type="Proteomes" id="UP000075420">
    <property type="component" value="Unassembled WGS sequence"/>
</dbReference>
<dbReference type="AlphaFoldDB" id="A0A150P3L8"/>
<evidence type="ECO:0000313" key="2">
    <source>
        <dbReference type="Proteomes" id="UP000075420"/>
    </source>
</evidence>
<gene>
    <name evidence="1" type="ORF">BE08_07315</name>
</gene>
<organism evidence="1 2">
    <name type="scientific">Sorangium cellulosum</name>
    <name type="common">Polyangium cellulosum</name>
    <dbReference type="NCBI Taxonomy" id="56"/>
    <lineage>
        <taxon>Bacteria</taxon>
        <taxon>Pseudomonadati</taxon>
        <taxon>Myxococcota</taxon>
        <taxon>Polyangia</taxon>
        <taxon>Polyangiales</taxon>
        <taxon>Polyangiaceae</taxon>
        <taxon>Sorangium</taxon>
    </lineage>
</organism>
<protein>
    <submittedName>
        <fullName evidence="1">Uncharacterized protein</fullName>
    </submittedName>
</protein>
<comment type="caution">
    <text evidence="1">The sequence shown here is derived from an EMBL/GenBank/DDBJ whole genome shotgun (WGS) entry which is preliminary data.</text>
</comment>